<proteinExistence type="predicted"/>
<reference evidence="2" key="1">
    <citation type="submission" date="2012-11" db="EMBL/GenBank/DDBJ databases">
        <title>Dependencies among metagenomic species, viruses, plasmids and units of genetic variation.</title>
        <authorList>
            <person name="Nielsen H.B."/>
            <person name="Almeida M."/>
            <person name="Juncker A.S."/>
            <person name="Rasmussen S."/>
            <person name="Li J."/>
            <person name="Sunagawa S."/>
            <person name="Plichta D."/>
            <person name="Gautier L."/>
            <person name="Le Chatelier E."/>
            <person name="Peletier E."/>
            <person name="Bonde I."/>
            <person name="Nielsen T."/>
            <person name="Manichanh C."/>
            <person name="Arumugam M."/>
            <person name="Batto J."/>
            <person name="Santos M.B.Q.D."/>
            <person name="Blom N."/>
            <person name="Borruel N."/>
            <person name="Burgdorf K.S."/>
            <person name="Boumezbeur F."/>
            <person name="Casellas F."/>
            <person name="Dore J."/>
            <person name="Guarner F."/>
            <person name="Hansen T."/>
            <person name="Hildebrand F."/>
            <person name="Kaas R.S."/>
            <person name="Kennedy S."/>
            <person name="Kristiansen K."/>
            <person name="Kultima J.R."/>
            <person name="Leonard P."/>
            <person name="Levenez F."/>
            <person name="Lund O."/>
            <person name="Moumen B."/>
            <person name="Le Paslier D."/>
            <person name="Pons N."/>
            <person name="Pedersen O."/>
            <person name="Prifti E."/>
            <person name="Qin J."/>
            <person name="Raes J."/>
            <person name="Tap J."/>
            <person name="Tims S."/>
            <person name="Ussery D.W."/>
            <person name="Yamada T."/>
            <person name="MetaHit consortium"/>
            <person name="Renault P."/>
            <person name="Sicheritz-Ponten T."/>
            <person name="Bork P."/>
            <person name="Wang J."/>
            <person name="Brunak S."/>
            <person name="Ehrlich S.D."/>
        </authorList>
    </citation>
    <scope>NUCLEOTIDE SEQUENCE [LARGE SCALE GENOMIC DNA]</scope>
</reference>
<feature type="domain" description="Homeodomain phBC6A51-type" evidence="1">
    <location>
        <begin position="6"/>
        <end position="103"/>
    </location>
</feature>
<dbReference type="SUPFAM" id="SSF46689">
    <property type="entry name" value="Homeodomain-like"/>
    <property type="match status" value="1"/>
</dbReference>
<comment type="caution">
    <text evidence="2">The sequence shown here is derived from an EMBL/GenBank/DDBJ whole genome shotgun (WGS) entry which is preliminary data.</text>
</comment>
<name>R6N2B3_9FIRM</name>
<gene>
    <name evidence="2" type="ORF">BN578_01307</name>
</gene>
<sequence>MATKSNELNLTSKQRKLAELLANPDFTGSITELCRECGVARSTYYKWLDKPEFTQYVDSLISKFTSSELSTVWKALIRRCSIGDVQAIKLYFEMRRELSSKDESGVQIIDDI</sequence>
<evidence type="ECO:0000313" key="2">
    <source>
        <dbReference type="EMBL" id="CDC06138.1"/>
    </source>
</evidence>
<evidence type="ECO:0000259" key="1">
    <source>
        <dbReference type="Pfam" id="PF13022"/>
    </source>
</evidence>
<dbReference type="Proteomes" id="UP000018168">
    <property type="component" value="Unassembled WGS sequence"/>
</dbReference>
<dbReference type="Pfam" id="PF13022">
    <property type="entry name" value="HTH_Tnp_1_2"/>
    <property type="match status" value="1"/>
</dbReference>
<dbReference type="InterPro" id="IPR009057">
    <property type="entry name" value="Homeodomain-like_sf"/>
</dbReference>
<accession>R6N2B3</accession>
<organism evidence="2 3">
    <name type="scientific">[Clostridium] leptum CAG:27</name>
    <dbReference type="NCBI Taxonomy" id="1263068"/>
    <lineage>
        <taxon>Bacteria</taxon>
        <taxon>Bacillati</taxon>
        <taxon>Bacillota</taxon>
        <taxon>Clostridia</taxon>
        <taxon>Eubacteriales</taxon>
        <taxon>Oscillospiraceae</taxon>
        <taxon>Oscillospiraceae incertae sedis</taxon>
    </lineage>
</organism>
<protein>
    <recommendedName>
        <fullName evidence="1">Homeodomain phBC6A51-type domain-containing protein</fullName>
    </recommendedName>
</protein>
<dbReference type="EMBL" id="CBEP010000144">
    <property type="protein sequence ID" value="CDC06138.1"/>
    <property type="molecule type" value="Genomic_DNA"/>
</dbReference>
<dbReference type="InterPro" id="IPR024978">
    <property type="entry name" value="Homeodomain_phBC6A51-type"/>
</dbReference>
<dbReference type="AlphaFoldDB" id="R6N2B3"/>
<dbReference type="Gene3D" id="1.10.10.60">
    <property type="entry name" value="Homeodomain-like"/>
    <property type="match status" value="1"/>
</dbReference>
<evidence type="ECO:0000313" key="3">
    <source>
        <dbReference type="Proteomes" id="UP000018168"/>
    </source>
</evidence>